<comment type="caution">
    <text evidence="2">The sequence shown here is derived from an EMBL/GenBank/DDBJ whole genome shotgun (WGS) entry which is preliminary data.</text>
</comment>
<evidence type="ECO:0000259" key="1">
    <source>
        <dbReference type="Pfam" id="PF13472"/>
    </source>
</evidence>
<dbReference type="RefSeq" id="WP_044262722.1">
    <property type="nucleotide sequence ID" value="NZ_BAMD01000069.1"/>
</dbReference>
<feature type="domain" description="SGNH hydrolase-type esterase" evidence="1">
    <location>
        <begin position="33"/>
        <end position="233"/>
    </location>
</feature>
<dbReference type="InterPro" id="IPR013830">
    <property type="entry name" value="SGNH_hydro"/>
</dbReference>
<dbReference type="eggNOG" id="COG2755">
    <property type="taxonomic scope" value="Bacteria"/>
</dbReference>
<protein>
    <submittedName>
        <fullName evidence="2">GDSL-like lipase/acylhydrolase</fullName>
    </submittedName>
</protein>
<evidence type="ECO:0000313" key="3">
    <source>
        <dbReference type="Proteomes" id="UP000019402"/>
    </source>
</evidence>
<keyword evidence="3" id="KW-1185">Reference proteome</keyword>
<proteinExistence type="predicted"/>
<dbReference type="PANTHER" id="PTHR30383:SF5">
    <property type="entry name" value="SGNH HYDROLASE-TYPE ESTERASE DOMAIN-CONTAINING PROTEIN"/>
    <property type="match status" value="1"/>
</dbReference>
<dbReference type="CDD" id="cd01834">
    <property type="entry name" value="SGNH_hydrolase_like_2"/>
    <property type="match status" value="1"/>
</dbReference>
<dbReference type="Proteomes" id="UP000019402">
    <property type="component" value="Unassembled WGS sequence"/>
</dbReference>
<keyword evidence="2" id="KW-0378">Hydrolase</keyword>
<dbReference type="OrthoDB" id="9774205at2"/>
<dbReference type="Gene3D" id="3.40.50.1110">
    <property type="entry name" value="SGNH hydrolase"/>
    <property type="match status" value="1"/>
</dbReference>
<dbReference type="PROSITE" id="PS51257">
    <property type="entry name" value="PROKAR_LIPOPROTEIN"/>
    <property type="match status" value="1"/>
</dbReference>
<dbReference type="InterPro" id="IPR036514">
    <property type="entry name" value="SGNH_hydro_sf"/>
</dbReference>
<name>W7Y9X0_9BACT</name>
<reference evidence="2 3" key="1">
    <citation type="journal article" date="2014" name="Genome Announc.">
        <title>Draft Genome Sequence of Cytophaga fermentans JCM 21142T, a Facultative Anaerobe Isolated from Marine Mud.</title>
        <authorList>
            <person name="Starns D."/>
            <person name="Oshima K."/>
            <person name="Suda W."/>
            <person name="Iino T."/>
            <person name="Yuki M."/>
            <person name="Inoue J."/>
            <person name="Kitamura K."/>
            <person name="Iida T."/>
            <person name="Darby A."/>
            <person name="Hattori M."/>
            <person name="Ohkuma M."/>
        </authorList>
    </citation>
    <scope>NUCLEOTIDE SEQUENCE [LARGE SCALE GENOMIC DNA]</scope>
    <source>
        <strain evidence="2 3">JCM 21142</strain>
    </source>
</reference>
<accession>W7Y9X0</accession>
<dbReference type="AlphaFoldDB" id="W7Y9X0"/>
<dbReference type="EMBL" id="BAMD01000069">
    <property type="protein sequence ID" value="GAF05112.1"/>
    <property type="molecule type" value="Genomic_DNA"/>
</dbReference>
<dbReference type="PANTHER" id="PTHR30383">
    <property type="entry name" value="THIOESTERASE 1/PROTEASE 1/LYSOPHOSPHOLIPASE L1"/>
    <property type="match status" value="1"/>
</dbReference>
<gene>
    <name evidence="2" type="ORF">JCM21142_93836</name>
</gene>
<organism evidence="2 3">
    <name type="scientific">Saccharicrinis fermentans DSM 9555 = JCM 21142</name>
    <dbReference type="NCBI Taxonomy" id="869213"/>
    <lineage>
        <taxon>Bacteria</taxon>
        <taxon>Pseudomonadati</taxon>
        <taxon>Bacteroidota</taxon>
        <taxon>Bacteroidia</taxon>
        <taxon>Marinilabiliales</taxon>
        <taxon>Marinilabiliaceae</taxon>
        <taxon>Saccharicrinis</taxon>
    </lineage>
</organism>
<dbReference type="STRING" id="869213.GCA_000517085_01924"/>
<dbReference type="SUPFAM" id="SSF52266">
    <property type="entry name" value="SGNH hydrolase"/>
    <property type="match status" value="1"/>
</dbReference>
<dbReference type="GO" id="GO:0004622">
    <property type="term" value="F:phosphatidylcholine lysophospholipase activity"/>
    <property type="evidence" value="ECO:0007669"/>
    <property type="project" value="TreeGrafter"/>
</dbReference>
<sequence>MKFISFAFSIFLIVSCTPSLKELKVLHNKRVLVLGNSITQNGAYVTYIEYYLRKSFPNEKLDIISIGLSSETVNGASEAEHPFPRPCIHQRLDSALSMVKPDLVMTCYGMNDGIFSNPDEERLEAYKKGIYRLSEKVKGVGAELILMTPTLFDPDPKKEDLTKEGEAHSFRHPYYKYNEVLDTYADWILSLREEGFLVIDWHNYLKSILAKAKTLQGDSTFMPDGVHPNYAGHFLMAKKVLLDLYPQIEMGEPYPTVDELQDDSLFVWIQKRRRLRSNAWLKYVGYVRKDTVKVDGMVEMELKVKELDQKIALSIGAKKDI</sequence>
<dbReference type="Pfam" id="PF13472">
    <property type="entry name" value="Lipase_GDSL_2"/>
    <property type="match status" value="1"/>
</dbReference>
<dbReference type="InterPro" id="IPR051532">
    <property type="entry name" value="Ester_Hydrolysis_Enzymes"/>
</dbReference>
<evidence type="ECO:0000313" key="2">
    <source>
        <dbReference type="EMBL" id="GAF05112.1"/>
    </source>
</evidence>